<feature type="domain" description="RNA polymerase sigma factor 70 region 4 type 2" evidence="6">
    <location>
        <begin position="109"/>
        <end position="159"/>
    </location>
</feature>
<dbReference type="AlphaFoldDB" id="A0A075RA09"/>
<keyword evidence="2" id="KW-0805">Transcription regulation</keyword>
<dbReference type="InterPro" id="IPR039425">
    <property type="entry name" value="RNA_pol_sigma-70-like"/>
</dbReference>
<dbReference type="STRING" id="1042163.BRLA_c039330"/>
<evidence type="ECO:0000259" key="6">
    <source>
        <dbReference type="Pfam" id="PF08281"/>
    </source>
</evidence>
<evidence type="ECO:0000259" key="5">
    <source>
        <dbReference type="Pfam" id="PF04542"/>
    </source>
</evidence>
<dbReference type="HOGENOM" id="CLU_047691_3_4_9"/>
<dbReference type="Gene3D" id="1.10.1740.10">
    <property type="match status" value="1"/>
</dbReference>
<protein>
    <submittedName>
        <fullName evidence="7">RNA polymerase sigma factor SigX</fullName>
    </submittedName>
</protein>
<dbReference type="KEGG" id="blr:BRLA_c039330"/>
<keyword evidence="8" id="KW-1185">Reference proteome</keyword>
<dbReference type="InterPro" id="IPR014284">
    <property type="entry name" value="RNA_pol_sigma-70_dom"/>
</dbReference>
<proteinExistence type="inferred from homology"/>
<dbReference type="eggNOG" id="COG1595">
    <property type="taxonomic scope" value="Bacteria"/>
</dbReference>
<dbReference type="GO" id="GO:0003677">
    <property type="term" value="F:DNA binding"/>
    <property type="evidence" value="ECO:0007669"/>
    <property type="project" value="InterPro"/>
</dbReference>
<dbReference type="NCBIfam" id="TIGR02937">
    <property type="entry name" value="sigma70-ECF"/>
    <property type="match status" value="1"/>
</dbReference>
<reference evidence="7 8" key="1">
    <citation type="journal article" date="2011" name="J. Bacteriol.">
        <title>Genome sequence of Brevibacillus laterosporus LMG 15441, a pathogen of invertebrates.</title>
        <authorList>
            <person name="Djukic M."/>
            <person name="Poehlein A."/>
            <person name="Thurmer A."/>
            <person name="Daniel R."/>
        </authorList>
    </citation>
    <scope>NUCLEOTIDE SEQUENCE [LARGE SCALE GENOMIC DNA]</scope>
    <source>
        <strain evidence="7 8">LMG 15441</strain>
    </source>
</reference>
<gene>
    <name evidence="7" type="primary">sigX_4</name>
    <name evidence="7" type="ORF">BRLA_c039330</name>
</gene>
<dbReference type="InterPro" id="IPR013324">
    <property type="entry name" value="RNA_pol_sigma_r3/r4-like"/>
</dbReference>
<dbReference type="PANTHER" id="PTHR43133:SF60">
    <property type="entry name" value="RNA POLYMERASE SIGMA FACTOR SIGV"/>
    <property type="match status" value="1"/>
</dbReference>
<dbReference type="Proteomes" id="UP000005850">
    <property type="component" value="Chromosome"/>
</dbReference>
<dbReference type="Gene3D" id="1.10.10.10">
    <property type="entry name" value="Winged helix-like DNA-binding domain superfamily/Winged helix DNA-binding domain"/>
    <property type="match status" value="1"/>
</dbReference>
<dbReference type="GO" id="GO:0006352">
    <property type="term" value="P:DNA-templated transcription initiation"/>
    <property type="evidence" value="ECO:0007669"/>
    <property type="project" value="InterPro"/>
</dbReference>
<dbReference type="Pfam" id="PF08281">
    <property type="entry name" value="Sigma70_r4_2"/>
    <property type="match status" value="1"/>
</dbReference>
<evidence type="ECO:0000256" key="1">
    <source>
        <dbReference type="ARBA" id="ARBA00010641"/>
    </source>
</evidence>
<dbReference type="InterPro" id="IPR013325">
    <property type="entry name" value="RNA_pol_sigma_r2"/>
</dbReference>
<dbReference type="InterPro" id="IPR007627">
    <property type="entry name" value="RNA_pol_sigma70_r2"/>
</dbReference>
<dbReference type="GO" id="GO:0016987">
    <property type="term" value="F:sigma factor activity"/>
    <property type="evidence" value="ECO:0007669"/>
    <property type="project" value="UniProtKB-KW"/>
</dbReference>
<evidence type="ECO:0000256" key="3">
    <source>
        <dbReference type="ARBA" id="ARBA00023082"/>
    </source>
</evidence>
<dbReference type="PANTHER" id="PTHR43133">
    <property type="entry name" value="RNA POLYMERASE ECF-TYPE SIGMA FACTO"/>
    <property type="match status" value="1"/>
</dbReference>
<dbReference type="EMBL" id="CP007806">
    <property type="protein sequence ID" value="AIG28216.1"/>
    <property type="molecule type" value="Genomic_DNA"/>
</dbReference>
<sequence>MTEDEKEHIQHIYRTHYQDIYQFLVFFTGDQNEAEDLTQEVFIRLFRSLSSYDGRSPLKLYILSIARYTAIDHYRKKKLKYVFSDYWIKKIPATFGLPEKELQQKELQQNLQQIFQSLKPKHRMVIILRGLRELSIKETAEILGCSEAKVKVDYHRALKIMQKKCLIPTMGGLYDELAK</sequence>
<name>A0A075RA09_BRELA</name>
<feature type="domain" description="RNA polymerase sigma-70 region 2" evidence="5">
    <location>
        <begin position="12"/>
        <end position="78"/>
    </location>
</feature>
<comment type="similarity">
    <text evidence="1">Belongs to the sigma-70 factor family. ECF subfamily.</text>
</comment>
<dbReference type="SUPFAM" id="SSF88659">
    <property type="entry name" value="Sigma3 and sigma4 domains of RNA polymerase sigma factors"/>
    <property type="match status" value="1"/>
</dbReference>
<evidence type="ECO:0000256" key="2">
    <source>
        <dbReference type="ARBA" id="ARBA00023015"/>
    </source>
</evidence>
<accession>A0A075RA09</accession>
<dbReference type="CDD" id="cd06171">
    <property type="entry name" value="Sigma70_r4"/>
    <property type="match status" value="1"/>
</dbReference>
<dbReference type="Pfam" id="PF04542">
    <property type="entry name" value="Sigma70_r2"/>
    <property type="match status" value="1"/>
</dbReference>
<dbReference type="InterPro" id="IPR036388">
    <property type="entry name" value="WH-like_DNA-bd_sf"/>
</dbReference>
<dbReference type="RefSeq" id="WP_003334806.1">
    <property type="nucleotide sequence ID" value="NZ_CP007806.1"/>
</dbReference>
<dbReference type="SUPFAM" id="SSF88946">
    <property type="entry name" value="Sigma2 domain of RNA polymerase sigma factors"/>
    <property type="match status" value="1"/>
</dbReference>
<organism evidence="7 8">
    <name type="scientific">Brevibacillus laterosporus LMG 15441</name>
    <dbReference type="NCBI Taxonomy" id="1042163"/>
    <lineage>
        <taxon>Bacteria</taxon>
        <taxon>Bacillati</taxon>
        <taxon>Bacillota</taxon>
        <taxon>Bacilli</taxon>
        <taxon>Bacillales</taxon>
        <taxon>Paenibacillaceae</taxon>
        <taxon>Brevibacillus</taxon>
    </lineage>
</organism>
<evidence type="ECO:0000313" key="8">
    <source>
        <dbReference type="Proteomes" id="UP000005850"/>
    </source>
</evidence>
<keyword evidence="3" id="KW-0731">Sigma factor</keyword>
<dbReference type="InterPro" id="IPR013249">
    <property type="entry name" value="RNA_pol_sigma70_r4_t2"/>
</dbReference>
<keyword evidence="4" id="KW-0804">Transcription</keyword>
<evidence type="ECO:0000313" key="7">
    <source>
        <dbReference type="EMBL" id="AIG28216.1"/>
    </source>
</evidence>
<evidence type="ECO:0000256" key="4">
    <source>
        <dbReference type="ARBA" id="ARBA00023163"/>
    </source>
</evidence>